<proteinExistence type="inferred from homology"/>
<protein>
    <recommendedName>
        <fullName evidence="7">Phospholipase A2</fullName>
        <ecNumber evidence="7">3.1.1.4</ecNumber>
    </recommendedName>
</protein>
<dbReference type="EC" id="3.1.1.4" evidence="7"/>
<dbReference type="GO" id="GO:0050482">
    <property type="term" value="P:arachidonate secretion"/>
    <property type="evidence" value="ECO:0007669"/>
    <property type="project" value="InterPro"/>
</dbReference>
<dbReference type="Pfam" id="PF00068">
    <property type="entry name" value="Phospholip_A2_1"/>
    <property type="match status" value="1"/>
</dbReference>
<sequence length="108" mass="11902">MTTLSFLLIFGSLFGVYEIQSMAVDPINLALLNFDKVTKCMLGYTALHYNGYGCYCGRGGSGIPIDGIDTCCMHHDHCYEKAVESGACSSTIWEYINLYDWSCVNSTA</sequence>
<dbReference type="InterPro" id="IPR001211">
    <property type="entry name" value="PLA2"/>
</dbReference>
<dbReference type="GO" id="GO:0004623">
    <property type="term" value="F:phospholipase A2 activity"/>
    <property type="evidence" value="ECO:0007669"/>
    <property type="project" value="UniProtKB-EC"/>
</dbReference>
<keyword evidence="7" id="KW-0732">Signal</keyword>
<evidence type="ECO:0000256" key="4">
    <source>
        <dbReference type="PIRSR" id="PIRSR601211-2"/>
    </source>
</evidence>
<dbReference type="EMBL" id="KN610487">
    <property type="protein sequence ID" value="KHJ77717.1"/>
    <property type="molecule type" value="Genomic_DNA"/>
</dbReference>
<dbReference type="GO" id="GO:0005509">
    <property type="term" value="F:calcium ion binding"/>
    <property type="evidence" value="ECO:0007669"/>
    <property type="project" value="InterPro"/>
</dbReference>
<keyword evidence="7" id="KW-0378">Hydrolase</keyword>
<dbReference type="OrthoDB" id="5839847at2759"/>
<dbReference type="Gene3D" id="1.20.90.10">
    <property type="entry name" value="Phospholipase A2 domain"/>
    <property type="match status" value="1"/>
</dbReference>
<dbReference type="InterPro" id="IPR036444">
    <property type="entry name" value="PLipase_A2_dom_sf"/>
</dbReference>
<reference evidence="9 10" key="1">
    <citation type="submission" date="2014-03" db="EMBL/GenBank/DDBJ databases">
        <title>Draft genome of the hookworm Oesophagostomum dentatum.</title>
        <authorList>
            <person name="Mitreva M."/>
        </authorList>
    </citation>
    <scope>NUCLEOTIDE SEQUENCE [LARGE SCALE GENOMIC DNA]</scope>
    <source>
        <strain evidence="9 10">OD-Hann</strain>
    </source>
</reference>
<feature type="binding site" evidence="4">
    <location>
        <position position="55"/>
    </location>
    <ligand>
        <name>Ca(2+)</name>
        <dbReference type="ChEBI" id="CHEBI:29108"/>
    </ligand>
</feature>
<accession>A0A0B1S2L0</accession>
<evidence type="ECO:0000256" key="6">
    <source>
        <dbReference type="RuleBase" id="RU003654"/>
    </source>
</evidence>
<comment type="cofactor">
    <cofactor evidence="4">
        <name>Ca(2+)</name>
        <dbReference type="ChEBI" id="CHEBI:29108"/>
    </cofactor>
    <text evidence="4">Binds 1 Ca(2+) ion per subunit.</text>
</comment>
<comment type="catalytic activity">
    <reaction evidence="7">
        <text>a 1,2-diacyl-sn-glycero-3-phosphocholine + H2O = a 1-acyl-sn-glycero-3-phosphocholine + a fatty acid + H(+)</text>
        <dbReference type="Rhea" id="RHEA:15801"/>
        <dbReference type="ChEBI" id="CHEBI:15377"/>
        <dbReference type="ChEBI" id="CHEBI:15378"/>
        <dbReference type="ChEBI" id="CHEBI:28868"/>
        <dbReference type="ChEBI" id="CHEBI:57643"/>
        <dbReference type="ChEBI" id="CHEBI:58168"/>
        <dbReference type="EC" id="3.1.1.4"/>
    </reaction>
</comment>
<organism evidence="9 10">
    <name type="scientific">Oesophagostomum dentatum</name>
    <name type="common">Nodular worm</name>
    <dbReference type="NCBI Taxonomy" id="61180"/>
    <lineage>
        <taxon>Eukaryota</taxon>
        <taxon>Metazoa</taxon>
        <taxon>Ecdysozoa</taxon>
        <taxon>Nematoda</taxon>
        <taxon>Chromadorea</taxon>
        <taxon>Rhabditida</taxon>
        <taxon>Rhabditina</taxon>
        <taxon>Rhabditomorpha</taxon>
        <taxon>Strongyloidea</taxon>
        <taxon>Strongylidae</taxon>
        <taxon>Oesophagostomum</taxon>
    </lineage>
</organism>
<dbReference type="Proteomes" id="UP000053660">
    <property type="component" value="Unassembled WGS sequence"/>
</dbReference>
<dbReference type="PANTHER" id="PTHR11716">
    <property type="entry name" value="PHOSPHOLIPASE A2 FAMILY MEMBER"/>
    <property type="match status" value="1"/>
</dbReference>
<dbReference type="InterPro" id="IPR033113">
    <property type="entry name" value="PLA2_histidine"/>
</dbReference>
<dbReference type="GO" id="GO:0005576">
    <property type="term" value="C:extracellular region"/>
    <property type="evidence" value="ECO:0007669"/>
    <property type="project" value="UniProtKB-SubCell"/>
</dbReference>
<keyword evidence="7" id="KW-0443">Lipid metabolism</keyword>
<comment type="similarity">
    <text evidence="6">Belongs to the phospholipase A2 family.</text>
</comment>
<dbReference type="AlphaFoldDB" id="A0A0B1S2L0"/>
<evidence type="ECO:0000259" key="8">
    <source>
        <dbReference type="SMART" id="SM00085"/>
    </source>
</evidence>
<feature type="binding site" evidence="4">
    <location>
        <position position="57"/>
    </location>
    <ligand>
        <name>Ca(2+)</name>
        <dbReference type="ChEBI" id="CHEBI:29108"/>
    </ligand>
</feature>
<feature type="disulfide bond" evidence="5">
    <location>
        <begin position="56"/>
        <end position="72"/>
    </location>
</feature>
<dbReference type="SMART" id="SM00085">
    <property type="entry name" value="PA2c"/>
    <property type="match status" value="1"/>
</dbReference>
<keyword evidence="4" id="KW-0479">Metal-binding</keyword>
<dbReference type="PRINTS" id="PR00389">
    <property type="entry name" value="PHPHLIPASEA2"/>
</dbReference>
<dbReference type="GO" id="GO:0006644">
    <property type="term" value="P:phospholipid metabolic process"/>
    <property type="evidence" value="ECO:0007669"/>
    <property type="project" value="InterPro"/>
</dbReference>
<dbReference type="GO" id="GO:0016042">
    <property type="term" value="P:lipid catabolic process"/>
    <property type="evidence" value="ECO:0007669"/>
    <property type="project" value="InterPro"/>
</dbReference>
<evidence type="ECO:0000256" key="1">
    <source>
        <dbReference type="ARBA" id="ARBA00004613"/>
    </source>
</evidence>
<evidence type="ECO:0000313" key="10">
    <source>
        <dbReference type="Proteomes" id="UP000053660"/>
    </source>
</evidence>
<evidence type="ECO:0000256" key="5">
    <source>
        <dbReference type="PIRSR" id="PIRSR601211-3"/>
    </source>
</evidence>
<comment type="subcellular location">
    <subcellularLocation>
        <location evidence="1 7">Secreted</location>
    </subcellularLocation>
</comment>
<keyword evidence="2 7" id="KW-0964">Secreted</keyword>
<evidence type="ECO:0000313" key="9">
    <source>
        <dbReference type="EMBL" id="KHJ77717.1"/>
    </source>
</evidence>
<name>A0A0B1S2L0_OESDE</name>
<evidence type="ECO:0000256" key="2">
    <source>
        <dbReference type="ARBA" id="ARBA00022525"/>
    </source>
</evidence>
<gene>
    <name evidence="9" type="ORF">OESDEN_22663</name>
</gene>
<dbReference type="PANTHER" id="PTHR11716:SF107">
    <property type="entry name" value="PHOSPHOLIPASE A2"/>
    <property type="match status" value="1"/>
</dbReference>
<dbReference type="PROSITE" id="PS00118">
    <property type="entry name" value="PA2_HIS"/>
    <property type="match status" value="1"/>
</dbReference>
<evidence type="ECO:0000256" key="3">
    <source>
        <dbReference type="ARBA" id="ARBA00023157"/>
    </source>
</evidence>
<keyword evidence="4 7" id="KW-0106">Calcium</keyword>
<keyword evidence="10" id="KW-1185">Reference proteome</keyword>
<feature type="domain" description="Phospholipase A2-like central" evidence="8">
    <location>
        <begin position="30"/>
        <end position="108"/>
    </location>
</feature>
<dbReference type="SUPFAM" id="SSF48619">
    <property type="entry name" value="Phospholipase A2, PLA2"/>
    <property type="match status" value="1"/>
</dbReference>
<feature type="binding site" evidence="4">
    <location>
        <position position="59"/>
    </location>
    <ligand>
        <name>Ca(2+)</name>
        <dbReference type="ChEBI" id="CHEBI:29108"/>
    </ligand>
</feature>
<feature type="chain" id="PRO_5001389185" description="Phospholipase A2" evidence="7">
    <location>
        <begin position="24"/>
        <end position="108"/>
    </location>
</feature>
<dbReference type="InterPro" id="IPR016090">
    <property type="entry name" value="PLA2-like_dom"/>
</dbReference>
<keyword evidence="3 5" id="KW-1015">Disulfide bond</keyword>
<evidence type="ECO:0000256" key="7">
    <source>
        <dbReference type="RuleBase" id="RU361236"/>
    </source>
</evidence>
<feature type="binding site" evidence="4">
    <location>
        <position position="76"/>
    </location>
    <ligand>
        <name>Ca(2+)</name>
        <dbReference type="ChEBI" id="CHEBI:29108"/>
    </ligand>
</feature>
<feature type="signal peptide" evidence="7">
    <location>
        <begin position="1"/>
        <end position="23"/>
    </location>
</feature>